<dbReference type="InterPro" id="IPR023994">
    <property type="entry name" value="NiFe-hyd_HybE"/>
</dbReference>
<sequence length="200" mass="21618">MTDPAASAARPRVRVRVFRESPEKFFLAGFRKIANTRMKGVPICNPKLHVSTLPFRLVDGQWIGGVVTPWSLLVIRACATPAGWERIAETKVGSIELPGGDFSFMCVRDLEMGEYQSCSLLSPTWEVGDQETAEAVVRISLETMLTAPDGQDEAAPGTPRADGAQAAAPSRLSRRDFFTRPARGEAPAGRPSDSDSGDTP</sequence>
<comment type="caution">
    <text evidence="2">The sequence shown here is derived from an EMBL/GenBank/DDBJ whole genome shotgun (WGS) entry which is preliminary data.</text>
</comment>
<accession>A0ABT7INR7</accession>
<dbReference type="RefSeq" id="WP_243376224.1">
    <property type="nucleotide sequence ID" value="NZ_JAKZJU020000001.1"/>
</dbReference>
<evidence type="ECO:0000256" key="1">
    <source>
        <dbReference type="SAM" id="MobiDB-lite"/>
    </source>
</evidence>
<keyword evidence="3" id="KW-1185">Reference proteome</keyword>
<proteinExistence type="predicted"/>
<evidence type="ECO:0000313" key="2">
    <source>
        <dbReference type="EMBL" id="MDL2059538.1"/>
    </source>
</evidence>
<dbReference type="Pfam" id="PF11939">
    <property type="entry name" value="NiFe-hyd_HybE"/>
    <property type="match status" value="1"/>
</dbReference>
<reference evidence="2" key="1">
    <citation type="submission" date="2023-03" db="EMBL/GenBank/DDBJ databases">
        <title>Mesosutterella sp. nov. isolated from porcine feces.</title>
        <authorList>
            <person name="Yu S."/>
        </authorList>
    </citation>
    <scope>NUCLEOTIDE SEQUENCE</scope>
    <source>
        <strain evidence="2">AGMB02718</strain>
    </source>
</reference>
<dbReference type="EMBL" id="JAKZJU020000001">
    <property type="protein sequence ID" value="MDL2059538.1"/>
    <property type="molecule type" value="Genomic_DNA"/>
</dbReference>
<protein>
    <submittedName>
        <fullName evidence="2">[NiFe]-hydrogenase assembly chaperone HybE</fullName>
    </submittedName>
</protein>
<dbReference type="InterPro" id="IPR038530">
    <property type="entry name" value="NiFe-hyd_HybE_sf"/>
</dbReference>
<evidence type="ECO:0000313" key="3">
    <source>
        <dbReference type="Proteomes" id="UP001165481"/>
    </source>
</evidence>
<dbReference type="NCBIfam" id="TIGR03993">
    <property type="entry name" value="hydrog_HybE"/>
    <property type="match status" value="1"/>
</dbReference>
<name>A0ABT7INR7_9BURK</name>
<dbReference type="Proteomes" id="UP001165481">
    <property type="component" value="Unassembled WGS sequence"/>
</dbReference>
<gene>
    <name evidence="2" type="primary">hybE</name>
    <name evidence="2" type="ORF">MUN46_006305</name>
</gene>
<dbReference type="Gene3D" id="3.30.1460.40">
    <property type="entry name" value="[NiFe]-hydrogenase assembly chaperone, HybE"/>
    <property type="match status" value="1"/>
</dbReference>
<organism evidence="2 3">
    <name type="scientific">Mesosutterella faecium</name>
    <dbReference type="NCBI Taxonomy" id="2925194"/>
    <lineage>
        <taxon>Bacteria</taxon>
        <taxon>Pseudomonadati</taxon>
        <taxon>Pseudomonadota</taxon>
        <taxon>Betaproteobacteria</taxon>
        <taxon>Burkholderiales</taxon>
        <taxon>Sutterellaceae</taxon>
        <taxon>Mesosutterella</taxon>
    </lineage>
</organism>
<feature type="region of interest" description="Disordered" evidence="1">
    <location>
        <begin position="148"/>
        <end position="200"/>
    </location>
</feature>